<dbReference type="EMBL" id="KB870805">
    <property type="protein sequence ID" value="EOA37550.1"/>
    <property type="molecule type" value="Genomic_DNA"/>
</dbReference>
<protein>
    <submittedName>
        <fullName evidence="1">Uncharacterized protein</fullName>
    </submittedName>
</protein>
<accession>R0IGS3</accession>
<organism evidence="1 2">
    <name type="scientific">Capsella rubella</name>
    <dbReference type="NCBI Taxonomy" id="81985"/>
    <lineage>
        <taxon>Eukaryota</taxon>
        <taxon>Viridiplantae</taxon>
        <taxon>Streptophyta</taxon>
        <taxon>Embryophyta</taxon>
        <taxon>Tracheophyta</taxon>
        <taxon>Spermatophyta</taxon>
        <taxon>Magnoliopsida</taxon>
        <taxon>eudicotyledons</taxon>
        <taxon>Gunneridae</taxon>
        <taxon>Pentapetalae</taxon>
        <taxon>rosids</taxon>
        <taxon>malvids</taxon>
        <taxon>Brassicales</taxon>
        <taxon>Brassicaceae</taxon>
        <taxon>Camelineae</taxon>
        <taxon>Capsella</taxon>
    </lineage>
</organism>
<sequence>MIENNKVTSFCEETSACRDEALYFLECFSWNLDDAISGFLGDQLPPLKRFPRSQGRRLKELKYRSRLPLKRRHSSATSVSGSKNKMVQDEMTILRSSSYTAALAKSVDDGRELDDSDVVPHRQKIVSIYNPVKQEFKQEGASSATATMICEPTSIEIDFPCSDSD</sequence>
<evidence type="ECO:0000313" key="1">
    <source>
        <dbReference type="EMBL" id="EOA37550.1"/>
    </source>
</evidence>
<dbReference type="AlphaFoldDB" id="R0IGS3"/>
<dbReference type="KEGG" id="crb:17900292"/>
<gene>
    <name evidence="1" type="ORF">CARUB_v10011812mg</name>
</gene>
<dbReference type="STRING" id="81985.R0IGS3"/>
<dbReference type="Proteomes" id="UP000029121">
    <property type="component" value="Unassembled WGS sequence"/>
</dbReference>
<keyword evidence="2" id="KW-1185">Reference proteome</keyword>
<proteinExistence type="predicted"/>
<evidence type="ECO:0000313" key="2">
    <source>
        <dbReference type="Proteomes" id="UP000029121"/>
    </source>
</evidence>
<name>R0IGS3_9BRAS</name>
<dbReference type="Pfam" id="PF14555">
    <property type="entry name" value="UBA_4"/>
    <property type="match status" value="1"/>
</dbReference>
<dbReference type="OrthoDB" id="25887at2759"/>
<dbReference type="CDD" id="cd14273">
    <property type="entry name" value="UBA_TAP-C_like"/>
    <property type="match status" value="1"/>
</dbReference>
<reference evidence="2" key="1">
    <citation type="journal article" date="2013" name="Nat. Genet.">
        <title>The Capsella rubella genome and the genomic consequences of rapid mating system evolution.</title>
        <authorList>
            <person name="Slotte T."/>
            <person name="Hazzouri K.M."/>
            <person name="Agren J.A."/>
            <person name="Koenig D."/>
            <person name="Maumus F."/>
            <person name="Guo Y.L."/>
            <person name="Steige K."/>
            <person name="Platts A.E."/>
            <person name="Escobar J.S."/>
            <person name="Newman L.K."/>
            <person name="Wang W."/>
            <person name="Mandakova T."/>
            <person name="Vello E."/>
            <person name="Smith L.M."/>
            <person name="Henz S.R."/>
            <person name="Steffen J."/>
            <person name="Takuno S."/>
            <person name="Brandvain Y."/>
            <person name="Coop G."/>
            <person name="Andolfatto P."/>
            <person name="Hu T.T."/>
            <person name="Blanchette M."/>
            <person name="Clark R.M."/>
            <person name="Quesneville H."/>
            <person name="Nordborg M."/>
            <person name="Gaut B.S."/>
            <person name="Lysak M.A."/>
            <person name="Jenkins J."/>
            <person name="Grimwood J."/>
            <person name="Chapman J."/>
            <person name="Prochnik S."/>
            <person name="Shu S."/>
            <person name="Rokhsar D."/>
            <person name="Schmutz J."/>
            <person name="Weigel D."/>
            <person name="Wright S.I."/>
        </authorList>
    </citation>
    <scope>NUCLEOTIDE SEQUENCE [LARGE SCALE GENOMIC DNA]</scope>
    <source>
        <strain evidence="2">cv. Monte Gargano</strain>
    </source>
</reference>